<feature type="domain" description="Restriction endonuclease type IV Mrr" evidence="1">
    <location>
        <begin position="51"/>
        <end position="120"/>
    </location>
</feature>
<dbReference type="AlphaFoldDB" id="A0A450V6X6"/>
<protein>
    <submittedName>
        <fullName evidence="2">Restriction endonuclease</fullName>
    </submittedName>
</protein>
<keyword evidence="2" id="KW-0540">Nuclease</keyword>
<proteinExistence type="predicted"/>
<dbReference type="GO" id="GO:0003677">
    <property type="term" value="F:DNA binding"/>
    <property type="evidence" value="ECO:0007669"/>
    <property type="project" value="InterPro"/>
</dbReference>
<dbReference type="GO" id="GO:0004519">
    <property type="term" value="F:endonuclease activity"/>
    <property type="evidence" value="ECO:0007669"/>
    <property type="project" value="UniProtKB-KW"/>
</dbReference>
<name>A0A450V6X6_9GAMM</name>
<gene>
    <name evidence="2" type="ORF">BECKLFY1418A_GA0070994_111813</name>
</gene>
<evidence type="ECO:0000313" key="2">
    <source>
        <dbReference type="EMBL" id="VFK00528.1"/>
    </source>
</evidence>
<dbReference type="InterPro" id="IPR007560">
    <property type="entry name" value="Restrct_endonuc_IV_Mrr"/>
</dbReference>
<dbReference type="InterPro" id="IPR011856">
    <property type="entry name" value="tRNA_endonuc-like_dom_sf"/>
</dbReference>
<dbReference type="Pfam" id="PF04471">
    <property type="entry name" value="Mrr_cat"/>
    <property type="match status" value="1"/>
</dbReference>
<reference evidence="2" key="1">
    <citation type="submission" date="2019-02" db="EMBL/GenBank/DDBJ databases">
        <authorList>
            <person name="Gruber-Vodicka R. H."/>
            <person name="Seah K. B. B."/>
        </authorList>
    </citation>
    <scope>NUCLEOTIDE SEQUENCE</scope>
    <source>
        <strain evidence="2">BECK_M6</strain>
    </source>
</reference>
<dbReference type="SUPFAM" id="SSF52980">
    <property type="entry name" value="Restriction endonuclease-like"/>
    <property type="match status" value="1"/>
</dbReference>
<evidence type="ECO:0000259" key="1">
    <source>
        <dbReference type="Pfam" id="PF04471"/>
    </source>
</evidence>
<accession>A0A450V6X6</accession>
<dbReference type="GO" id="GO:0009307">
    <property type="term" value="P:DNA restriction-modification system"/>
    <property type="evidence" value="ECO:0007669"/>
    <property type="project" value="InterPro"/>
</dbReference>
<dbReference type="EMBL" id="CAADFH010000118">
    <property type="protein sequence ID" value="VFK00528.1"/>
    <property type="molecule type" value="Genomic_DNA"/>
</dbReference>
<sequence>MNNDGKAYERFVALLYQALLDAEKEIPEQKNVEVQRNKKIVDSCRIEREFDIYWEYELAGITYKTVIECKDYNSKISVEKIDALIGKIRDIPDLKPIFATKTGYQSGAESKAKHNKIDLLVVREQNDSDWRDVDGTPFVKKIHINGTMYMPACITDLQPLFDPDWVKENFNIDSDTPTTITISGMNDEIFIENEDTGERYSVYELARKLTPSKAEAYGEFVKEERFGRGWIVGPDFRYKIKGYDVHYLLYQPHKTSTVIDHTKELIGVVEYLQKGMKKKIFRSGIIRDHPLPVKRQ</sequence>
<dbReference type="InterPro" id="IPR011335">
    <property type="entry name" value="Restrct_endonuc-II-like"/>
</dbReference>
<dbReference type="Gene3D" id="3.40.1350.10">
    <property type="match status" value="1"/>
</dbReference>
<keyword evidence="2" id="KW-0255">Endonuclease</keyword>
<organism evidence="2">
    <name type="scientific">Candidatus Kentrum sp. LFY</name>
    <dbReference type="NCBI Taxonomy" id="2126342"/>
    <lineage>
        <taxon>Bacteria</taxon>
        <taxon>Pseudomonadati</taxon>
        <taxon>Pseudomonadota</taxon>
        <taxon>Gammaproteobacteria</taxon>
        <taxon>Candidatus Kentrum</taxon>
    </lineage>
</organism>
<keyword evidence="2" id="KW-0378">Hydrolase</keyword>